<accession>A0AAV7J361</accession>
<evidence type="ECO:0000313" key="2">
    <source>
        <dbReference type="EMBL" id="KAH0564261.1"/>
    </source>
</evidence>
<feature type="region of interest" description="Disordered" evidence="1">
    <location>
        <begin position="456"/>
        <end position="592"/>
    </location>
</feature>
<dbReference type="Proteomes" id="UP000826195">
    <property type="component" value="Unassembled WGS sequence"/>
</dbReference>
<reference evidence="2 3" key="1">
    <citation type="journal article" date="2021" name="J. Hered.">
        <title>A chromosome-level genome assembly of the parasitoid wasp, Cotesia glomerata (Hymenoptera: Braconidae).</title>
        <authorList>
            <person name="Pinto B.J."/>
            <person name="Weis J.J."/>
            <person name="Gamble T."/>
            <person name="Ode P.J."/>
            <person name="Paul R."/>
            <person name="Zaspel J.M."/>
        </authorList>
    </citation>
    <scope>NUCLEOTIDE SEQUENCE [LARGE SCALE GENOMIC DNA]</scope>
    <source>
        <strain evidence="2">CgM1</strain>
    </source>
</reference>
<name>A0AAV7J361_COTGL</name>
<comment type="caution">
    <text evidence="2">The sequence shown here is derived from an EMBL/GenBank/DDBJ whole genome shotgun (WGS) entry which is preliminary data.</text>
</comment>
<dbReference type="AlphaFoldDB" id="A0AAV7J361"/>
<dbReference type="EMBL" id="JAHXZJ010000002">
    <property type="protein sequence ID" value="KAH0564261.1"/>
    <property type="molecule type" value="Genomic_DNA"/>
</dbReference>
<evidence type="ECO:0000313" key="3">
    <source>
        <dbReference type="Proteomes" id="UP000826195"/>
    </source>
</evidence>
<keyword evidence="3" id="KW-1185">Reference proteome</keyword>
<protein>
    <submittedName>
        <fullName evidence="2">Uncharacterized protein</fullName>
    </submittedName>
</protein>
<evidence type="ECO:0000256" key="1">
    <source>
        <dbReference type="SAM" id="MobiDB-lite"/>
    </source>
</evidence>
<sequence>MSVSSTGKTTMVTSEKSTFLTTYVGLQNDHNLGHSGYTYYGSDQQIPDLKLSTCQYLDLNITTCDSNYKTLKNRAGSLIVRAWVGVTLRNNILSFVSYLLHQLKEKFSEDVDTSLFIIYDELRKNHIRTMDFLPKLKGISRLDKGTQLVALFKNLQEVMQPFCKSELELLARTMYKMKTSGDRADHNIFAYNKNGTKIKYHEIDMFTDIGYQTMLLLQSKTVYKPAEKDYEINRSFGREFSALFHLIKNGKILLTQPVLAALTANMKFVDLPADQIEDLRFLIDVLRGNKIKNWSPELIGSAHMRNPQVLIDNMFRSLASNNDVDPLVSDIAAGLQGKLQRTYRSYMTKVMEPFFGEEELNITLVFKVMRENVQNESSVDLLKKLFDDKTINAFYAMKGFVRYYFNTPVKLVIGFLRRLQLRVPINNEIMGLISSIINELSNSSTAHSKDCSRCLKGNQYNGNHRQDDGKKDSSQKSEDNRQKDDDGKNHSSQKDDKNESSQKDDNKKDSSQKDDSNRQKDDDKKDSSQKDDSNRQKDDGEKKDSSQEAKDGNNRPENSEGKKVRQKNRSQKGHEDPSDYQSFDDEKGDETKLDNISKRQLYRIKNELIKPRLPINQVCNRFNELTTPSFRFNIIGNLTSNCLEPAMPSMNWFKNIDQPAYNFVLKPLIAQASTFLSEFIDENDEIGQLIEDVLINVTQSASRRVILKAVSYPGSVRQLLTVLFKKMINVNKVRARSLIYFEVIKIYCKLINDHDNRSHAFDASLFKLDDPVRNNSIDQFKSVVSFSLQKLIDGYNVSSHSAIFWNNYTTNRLLISDLCRVYLTHRDVVGNDRLFNEVVFILHSVYHVPVRFADLLSIYTAKTVYEIRNLNLAQDLLMKPNMMQMLGDDFDLGRYPTKGAMLKAVFIRLKNQDIVRRNATLLTSVESQLREITCDGHWMESSEEILAEALTDQVDLDKVFDLGLDEKKLSPNVKNAFLNMWNWYGGIFNPINFIKKMNISGYDTRSAFIQGFLNSITQIVADDYVKVIEDVKLMRSAVLESGNGLDPIDFL</sequence>
<organism evidence="2 3">
    <name type="scientific">Cotesia glomerata</name>
    <name type="common">Lepidopteran parasitic wasp</name>
    <name type="synonym">Apanteles glomeratus</name>
    <dbReference type="NCBI Taxonomy" id="32391"/>
    <lineage>
        <taxon>Eukaryota</taxon>
        <taxon>Metazoa</taxon>
        <taxon>Ecdysozoa</taxon>
        <taxon>Arthropoda</taxon>
        <taxon>Hexapoda</taxon>
        <taxon>Insecta</taxon>
        <taxon>Pterygota</taxon>
        <taxon>Neoptera</taxon>
        <taxon>Endopterygota</taxon>
        <taxon>Hymenoptera</taxon>
        <taxon>Apocrita</taxon>
        <taxon>Ichneumonoidea</taxon>
        <taxon>Braconidae</taxon>
        <taxon>Microgastrinae</taxon>
        <taxon>Cotesia</taxon>
    </lineage>
</organism>
<proteinExistence type="predicted"/>
<feature type="compositionally biased region" description="Basic and acidic residues" evidence="1">
    <location>
        <begin position="464"/>
        <end position="563"/>
    </location>
</feature>
<gene>
    <name evidence="2" type="ORF">KQX54_010863</name>
</gene>